<dbReference type="AlphaFoldDB" id="A0A840UB18"/>
<dbReference type="Gene3D" id="3.90.226.10">
    <property type="entry name" value="2-enoyl-CoA Hydratase, Chain A, domain 1"/>
    <property type="match status" value="1"/>
</dbReference>
<evidence type="ECO:0000313" key="8">
    <source>
        <dbReference type="Proteomes" id="UP000591735"/>
    </source>
</evidence>
<dbReference type="InterPro" id="IPR001907">
    <property type="entry name" value="ClpP"/>
</dbReference>
<evidence type="ECO:0000313" key="7">
    <source>
        <dbReference type="EMBL" id="MBB5322329.1"/>
    </source>
</evidence>
<dbReference type="InterPro" id="IPR029045">
    <property type="entry name" value="ClpP/crotonase-like_dom_sf"/>
</dbReference>
<keyword evidence="4 7" id="KW-0378">Hydrolase</keyword>
<dbReference type="GO" id="GO:0004252">
    <property type="term" value="F:serine-type endopeptidase activity"/>
    <property type="evidence" value="ECO:0007669"/>
    <property type="project" value="InterPro"/>
</dbReference>
<comment type="caution">
    <text evidence="7">The sequence shown here is derived from an EMBL/GenBank/DDBJ whole genome shotgun (WGS) entry which is preliminary data.</text>
</comment>
<evidence type="ECO:0000256" key="5">
    <source>
        <dbReference type="ARBA" id="ARBA00022825"/>
    </source>
</evidence>
<dbReference type="GO" id="GO:0051117">
    <property type="term" value="F:ATPase binding"/>
    <property type="evidence" value="ECO:0007669"/>
    <property type="project" value="TreeGrafter"/>
</dbReference>
<dbReference type="InterPro" id="IPR023562">
    <property type="entry name" value="ClpP/TepA"/>
</dbReference>
<evidence type="ECO:0000256" key="4">
    <source>
        <dbReference type="ARBA" id="ARBA00022801"/>
    </source>
</evidence>
<dbReference type="PANTHER" id="PTHR10381">
    <property type="entry name" value="ATP-DEPENDENT CLP PROTEASE PROTEOLYTIC SUBUNIT"/>
    <property type="match status" value="1"/>
</dbReference>
<dbReference type="RefSeq" id="WP_221275835.1">
    <property type="nucleotide sequence ID" value="NZ_JACHFE010000008.1"/>
</dbReference>
<protein>
    <recommendedName>
        <fullName evidence="6">ATP-dependent Clp protease proteolytic subunit</fullName>
    </recommendedName>
</protein>
<dbReference type="PRINTS" id="PR00127">
    <property type="entry name" value="CLPPROTEASEP"/>
</dbReference>
<gene>
    <name evidence="7" type="ORF">HNR38_002830</name>
</gene>
<dbReference type="GO" id="GO:0009368">
    <property type="term" value="C:endopeptidase Clp complex"/>
    <property type="evidence" value="ECO:0007669"/>
    <property type="project" value="TreeGrafter"/>
</dbReference>
<evidence type="ECO:0000256" key="3">
    <source>
        <dbReference type="ARBA" id="ARBA00022670"/>
    </source>
</evidence>
<dbReference type="CDD" id="cd07016">
    <property type="entry name" value="S14_ClpP_1"/>
    <property type="match status" value="1"/>
</dbReference>
<proteinExistence type="inferred from homology"/>
<dbReference type="EMBL" id="JACHFE010000008">
    <property type="protein sequence ID" value="MBB5322329.1"/>
    <property type="molecule type" value="Genomic_DNA"/>
</dbReference>
<sequence>MRNKLMNLIKDNLQEKRDFRVRSEGEEATLYLYDVIDDLWGISAEMVARELADLDVSTIHLRVNSPGGDVFAGRAIQTVLAQHPARVIAHIDGLSASAATFVTTAADEIRMTDGGFYMIHKGWTLQIGNEDDMLSVAKLLRQVDESIARTYATRSGQAENDIIAWMADETWMSAEEAKERGFVDAIDVVTKGSAAQNMSRFNLNAYSKAPKIEPPEPDHQAYRAHLERRLQLVGA</sequence>
<keyword evidence="5" id="KW-0720">Serine protease</keyword>
<evidence type="ECO:0000256" key="6">
    <source>
        <dbReference type="RuleBase" id="RU003567"/>
    </source>
</evidence>
<keyword evidence="3 7" id="KW-0645">Protease</keyword>
<reference evidence="7 8" key="1">
    <citation type="submission" date="2020-08" db="EMBL/GenBank/DDBJ databases">
        <title>Genomic Encyclopedia of Type Strains, Phase IV (KMG-IV): sequencing the most valuable type-strain genomes for metagenomic binning, comparative biology and taxonomic classification.</title>
        <authorList>
            <person name="Goeker M."/>
        </authorList>
    </citation>
    <scope>NUCLEOTIDE SEQUENCE [LARGE SCALE GENOMIC DNA]</scope>
    <source>
        <strain evidence="7 8">DSM 22359</strain>
    </source>
</reference>
<dbReference type="GO" id="GO:0006515">
    <property type="term" value="P:protein quality control for misfolded or incompletely synthesized proteins"/>
    <property type="evidence" value="ECO:0007669"/>
    <property type="project" value="TreeGrafter"/>
</dbReference>
<dbReference type="NCBIfam" id="NF045542">
    <property type="entry name" value="Clp_rel_HeadMat"/>
    <property type="match status" value="1"/>
</dbReference>
<comment type="similarity">
    <text evidence="1 6">Belongs to the peptidase S14 family.</text>
</comment>
<accession>A0A840UB18</accession>
<organism evidence="7 8">
    <name type="scientific">Marinobacter oulmenensis</name>
    <dbReference type="NCBI Taxonomy" id="643747"/>
    <lineage>
        <taxon>Bacteria</taxon>
        <taxon>Pseudomonadati</taxon>
        <taxon>Pseudomonadota</taxon>
        <taxon>Gammaproteobacteria</taxon>
        <taxon>Pseudomonadales</taxon>
        <taxon>Marinobacteraceae</taxon>
        <taxon>Marinobacter</taxon>
    </lineage>
</organism>
<name>A0A840UB18_9GAMM</name>
<evidence type="ECO:0000256" key="2">
    <source>
        <dbReference type="ARBA" id="ARBA00022490"/>
    </source>
</evidence>
<dbReference type="PANTHER" id="PTHR10381:SF70">
    <property type="entry name" value="ATP-DEPENDENT CLP PROTEASE PROTEOLYTIC SUBUNIT"/>
    <property type="match status" value="1"/>
</dbReference>
<dbReference type="GO" id="GO:0004176">
    <property type="term" value="F:ATP-dependent peptidase activity"/>
    <property type="evidence" value="ECO:0007669"/>
    <property type="project" value="InterPro"/>
</dbReference>
<dbReference type="SUPFAM" id="SSF52096">
    <property type="entry name" value="ClpP/crotonase"/>
    <property type="match status" value="1"/>
</dbReference>
<keyword evidence="8" id="KW-1185">Reference proteome</keyword>
<dbReference type="Proteomes" id="UP000591735">
    <property type="component" value="Unassembled WGS sequence"/>
</dbReference>
<evidence type="ECO:0000256" key="1">
    <source>
        <dbReference type="ARBA" id="ARBA00007039"/>
    </source>
</evidence>
<keyword evidence="2" id="KW-0963">Cytoplasm</keyword>
<dbReference type="Pfam" id="PF00574">
    <property type="entry name" value="CLP_protease"/>
    <property type="match status" value="1"/>
</dbReference>